<dbReference type="AlphaFoldDB" id="A0A148KLM1"/>
<evidence type="ECO:0000313" key="2">
    <source>
        <dbReference type="Proteomes" id="UP000070299"/>
    </source>
</evidence>
<protein>
    <submittedName>
        <fullName evidence="1">Uncharacterized protein</fullName>
    </submittedName>
</protein>
<sequence length="101" mass="11404">MQQKLADIAAMSAANQQAARTAQAKALADGNYWLAMHIARLKLPQRDLYKTVVRALDAGQEKVVASRISRSQDSISAAVQLLQLICWALWRTRKNLRWQSR</sequence>
<keyword evidence="2" id="KW-1185">Reference proteome</keyword>
<dbReference type="Proteomes" id="UP000070299">
    <property type="component" value="Unassembled WGS sequence"/>
</dbReference>
<accession>A0A148KLM1</accession>
<proteinExistence type="predicted"/>
<evidence type="ECO:0000313" key="1">
    <source>
        <dbReference type="EMBL" id="KXI27148.1"/>
    </source>
</evidence>
<dbReference type="EMBL" id="LSNE01000015">
    <property type="protein sequence ID" value="KXI27148.1"/>
    <property type="molecule type" value="Genomic_DNA"/>
</dbReference>
<name>A0A148KLM1_9ALTE</name>
<organism evidence="1 2">
    <name type="scientific">Paraglaciecola hydrolytica</name>
    <dbReference type="NCBI Taxonomy" id="1799789"/>
    <lineage>
        <taxon>Bacteria</taxon>
        <taxon>Pseudomonadati</taxon>
        <taxon>Pseudomonadota</taxon>
        <taxon>Gammaproteobacteria</taxon>
        <taxon>Alteromonadales</taxon>
        <taxon>Alteromonadaceae</taxon>
        <taxon>Paraglaciecola</taxon>
    </lineage>
</organism>
<comment type="caution">
    <text evidence="1">The sequence shown here is derived from an EMBL/GenBank/DDBJ whole genome shotgun (WGS) entry which is preliminary data.</text>
</comment>
<reference evidence="2" key="1">
    <citation type="submission" date="2016-02" db="EMBL/GenBank/DDBJ databases">
        <authorList>
            <person name="Schultz-Johansen M."/>
            <person name="Glaring M.A."/>
            <person name="Bech P.K."/>
            <person name="Stougaard P."/>
        </authorList>
    </citation>
    <scope>NUCLEOTIDE SEQUENCE [LARGE SCALE GENOMIC DNA]</scope>
    <source>
        <strain evidence="2">S66</strain>
    </source>
</reference>
<dbReference type="RefSeq" id="WP_068381557.1">
    <property type="nucleotide sequence ID" value="NZ_LSNE01000015.1"/>
</dbReference>
<gene>
    <name evidence="1" type="ORF">AX660_01815</name>
</gene>